<evidence type="ECO:0000313" key="2">
    <source>
        <dbReference type="Proteomes" id="UP001162992"/>
    </source>
</evidence>
<dbReference type="Proteomes" id="UP001162992">
    <property type="component" value="Chromosome 7"/>
</dbReference>
<evidence type="ECO:0000313" key="1">
    <source>
        <dbReference type="EMBL" id="KAJ7549456.1"/>
    </source>
</evidence>
<proteinExistence type="predicted"/>
<sequence>MALRHQVASTEPVKLLNGKSSSRIFKGDYALENGKRFSGIRITHSEVRTALSMPEGKIKPGCPTLKSKLLMADDKGEESPKGPLKEDTMDRQNESLQIKDLWGDVLPLQWGQRKRQRNGRFEIKAAAAEESSAFSEKSAKIVGSPTVTKKHDRSPPAQPARPNRGPASRPSNPAVRETTCANKLRDVDMCSLSDSAYFSTPNICNGSIVSNEKPKVRGAPPSPEKLDTITSHNRTVSGNSFAMNAAEGGADIEVNQGQEAPVLEKVDWESLELPKIVISLSRKEKEDDFLAFRGSKLPQRPKKRQKQVEKSLQYVMAGMWLPDLTKERYEVREKKAVKKRSRGLKGMGSVNTYSE</sequence>
<protein>
    <submittedName>
        <fullName evidence="1">Uncharacterized protein</fullName>
    </submittedName>
</protein>
<comment type="caution">
    <text evidence="1">The sequence shown here is derived from an EMBL/GenBank/DDBJ whole genome shotgun (WGS) entry which is preliminary data.</text>
</comment>
<reference evidence="2" key="1">
    <citation type="journal article" date="2024" name="Proc. Natl. Acad. Sci. U.S.A.">
        <title>Extraordinary preservation of gene collinearity over three hundred million years revealed in homosporous lycophytes.</title>
        <authorList>
            <person name="Li C."/>
            <person name="Wickell D."/>
            <person name="Kuo L.Y."/>
            <person name="Chen X."/>
            <person name="Nie B."/>
            <person name="Liao X."/>
            <person name="Peng D."/>
            <person name="Ji J."/>
            <person name="Jenkins J."/>
            <person name="Williams M."/>
            <person name="Shu S."/>
            <person name="Plott C."/>
            <person name="Barry K."/>
            <person name="Rajasekar S."/>
            <person name="Grimwood J."/>
            <person name="Han X."/>
            <person name="Sun S."/>
            <person name="Hou Z."/>
            <person name="He W."/>
            <person name="Dai G."/>
            <person name="Sun C."/>
            <person name="Schmutz J."/>
            <person name="Leebens-Mack J.H."/>
            <person name="Li F.W."/>
            <person name="Wang L."/>
        </authorList>
    </citation>
    <scope>NUCLEOTIDE SEQUENCE [LARGE SCALE GENOMIC DNA]</scope>
    <source>
        <strain evidence="2">cv. PW_Plant_1</strain>
    </source>
</reference>
<keyword evidence="2" id="KW-1185">Reference proteome</keyword>
<name>A0ACC2D598_DIPCM</name>
<organism evidence="1 2">
    <name type="scientific">Diphasiastrum complanatum</name>
    <name type="common">Issler's clubmoss</name>
    <name type="synonym">Lycopodium complanatum</name>
    <dbReference type="NCBI Taxonomy" id="34168"/>
    <lineage>
        <taxon>Eukaryota</taxon>
        <taxon>Viridiplantae</taxon>
        <taxon>Streptophyta</taxon>
        <taxon>Embryophyta</taxon>
        <taxon>Tracheophyta</taxon>
        <taxon>Lycopodiopsida</taxon>
        <taxon>Lycopodiales</taxon>
        <taxon>Lycopodiaceae</taxon>
        <taxon>Lycopodioideae</taxon>
        <taxon>Diphasiastrum</taxon>
    </lineage>
</organism>
<dbReference type="EMBL" id="CM055098">
    <property type="protein sequence ID" value="KAJ7549456.1"/>
    <property type="molecule type" value="Genomic_DNA"/>
</dbReference>
<accession>A0ACC2D598</accession>
<gene>
    <name evidence="1" type="ORF">O6H91_07G053900</name>
</gene>